<keyword evidence="6" id="KW-0804">Transcription</keyword>
<protein>
    <recommendedName>
        <fullName evidence="2">DNA-directed RNA polymerase</fullName>
        <ecNumber evidence="2">2.7.7.6</ecNumber>
    </recommendedName>
</protein>
<dbReference type="STRING" id="299467.A0A443SKQ8"/>
<dbReference type="InterPro" id="IPR014724">
    <property type="entry name" value="RNA_pol_RPB2_OB-fold"/>
</dbReference>
<dbReference type="SUPFAM" id="SSF64484">
    <property type="entry name" value="beta and beta-prime subunits of DNA dependent RNA-polymerase"/>
    <property type="match status" value="1"/>
</dbReference>
<dbReference type="InterPro" id="IPR037033">
    <property type="entry name" value="DNA-dir_RNAP_su2_hyb_sf"/>
</dbReference>
<evidence type="ECO:0000313" key="8">
    <source>
        <dbReference type="EMBL" id="RWS28128.1"/>
    </source>
</evidence>
<dbReference type="GO" id="GO:0003899">
    <property type="term" value="F:DNA-directed RNA polymerase activity"/>
    <property type="evidence" value="ECO:0007669"/>
    <property type="project" value="UniProtKB-EC"/>
</dbReference>
<reference evidence="8 9" key="1">
    <citation type="journal article" date="2018" name="Gigascience">
        <title>Genomes of trombidid mites reveal novel predicted allergens and laterally-transferred genes associated with secondary metabolism.</title>
        <authorList>
            <person name="Dong X."/>
            <person name="Chaisiri K."/>
            <person name="Xia D."/>
            <person name="Armstrong S.D."/>
            <person name="Fang Y."/>
            <person name="Donnelly M.J."/>
            <person name="Kadowaki T."/>
            <person name="McGarry J.W."/>
            <person name="Darby A.C."/>
            <person name="Makepeace B.L."/>
        </authorList>
    </citation>
    <scope>NUCLEOTIDE SEQUENCE [LARGE SCALE GENOMIC DNA]</scope>
    <source>
        <strain evidence="8">UoL-UT</strain>
    </source>
</reference>
<dbReference type="GO" id="GO:0003677">
    <property type="term" value="F:DNA binding"/>
    <property type="evidence" value="ECO:0007669"/>
    <property type="project" value="InterPro"/>
</dbReference>
<feature type="domain" description="DNA-directed RNA polymerase subunit 2 hybrid-binding" evidence="7">
    <location>
        <begin position="283"/>
        <end position="449"/>
    </location>
</feature>
<keyword evidence="3 8" id="KW-0240">DNA-directed RNA polymerase</keyword>
<dbReference type="GO" id="GO:0000428">
    <property type="term" value="C:DNA-directed RNA polymerase complex"/>
    <property type="evidence" value="ECO:0007669"/>
    <property type="project" value="UniProtKB-KW"/>
</dbReference>
<evidence type="ECO:0000256" key="5">
    <source>
        <dbReference type="ARBA" id="ARBA00022695"/>
    </source>
</evidence>
<dbReference type="Pfam" id="PF00562">
    <property type="entry name" value="RNA_pol_Rpb2_6"/>
    <property type="match status" value="1"/>
</dbReference>
<evidence type="ECO:0000259" key="7">
    <source>
        <dbReference type="Pfam" id="PF00562"/>
    </source>
</evidence>
<evidence type="ECO:0000256" key="3">
    <source>
        <dbReference type="ARBA" id="ARBA00022478"/>
    </source>
</evidence>
<evidence type="ECO:0000256" key="1">
    <source>
        <dbReference type="ARBA" id="ARBA00006835"/>
    </source>
</evidence>
<dbReference type="PANTHER" id="PTHR20856">
    <property type="entry name" value="DNA-DIRECTED RNA POLYMERASE I SUBUNIT 2"/>
    <property type="match status" value="1"/>
</dbReference>
<evidence type="ECO:0000313" key="9">
    <source>
        <dbReference type="Proteomes" id="UP000288716"/>
    </source>
</evidence>
<dbReference type="EC" id="2.7.7.6" evidence="2"/>
<dbReference type="VEuPathDB" id="VectorBase:LDEU003912"/>
<dbReference type="EMBL" id="NCKV01001561">
    <property type="protein sequence ID" value="RWS28128.1"/>
    <property type="molecule type" value="Genomic_DNA"/>
</dbReference>
<evidence type="ECO:0000256" key="2">
    <source>
        <dbReference type="ARBA" id="ARBA00012418"/>
    </source>
</evidence>
<sequence>MQPFATHASLLPRLDLLITELLSETVFPLDFYYNRPKKVGIFRSSPSSLLSPKHLYTSTVTEWLLDQYSADWHESLSPSVNGTTPIMGTVAHHGFLFNHTSTNKITAGLCGHRHAVGFPVRNILKHSERSLCYPQNDLARRDSMPIPTQLAFTALICDAGDNVEDGLTMRSDLADLQFGENTISFSATITATPCGSKISISFPKKTRMTQNAECDYVNEITIAKWKLGSKNAKKRKVDSSFRTTVVTVPKLLQSMNLKHETTLCDIIGVTNLKSYSTNLKSIMCQSASRILFVDPYDSDLLNNNVRSIRLKSIHTNLNVQSGDVNITFSFFESRKLIHGDKFSTLEGQKATVINLTRKEDMPFVMDPAIPTIDVLMNVSATKRHTYGMFVSSLLRAAKCAKPEKFDLTLLMGDTSIGHHTNDIVARMLKDAEFLTKKQLFDGRTGEPMGYADIFLCAFIKYNQEPVKVIYFAPDGDYVARTHHADQNTKGRGRIGGTRRVQTDLHVCMLQGNLLVFERQCQICSESRLVIDIFTSIVSQSAASCFKTLGLHGIKVAPG</sequence>
<dbReference type="AlphaFoldDB" id="A0A443SKQ8"/>
<comment type="caution">
    <text evidence="8">The sequence shown here is derived from an EMBL/GenBank/DDBJ whole genome shotgun (WGS) entry which is preliminary data.</text>
</comment>
<organism evidence="8 9">
    <name type="scientific">Leptotrombidium deliense</name>
    <dbReference type="NCBI Taxonomy" id="299467"/>
    <lineage>
        <taxon>Eukaryota</taxon>
        <taxon>Metazoa</taxon>
        <taxon>Ecdysozoa</taxon>
        <taxon>Arthropoda</taxon>
        <taxon>Chelicerata</taxon>
        <taxon>Arachnida</taxon>
        <taxon>Acari</taxon>
        <taxon>Acariformes</taxon>
        <taxon>Trombidiformes</taxon>
        <taxon>Prostigmata</taxon>
        <taxon>Anystina</taxon>
        <taxon>Parasitengona</taxon>
        <taxon>Trombiculoidea</taxon>
        <taxon>Trombiculidae</taxon>
        <taxon>Leptotrombidium</taxon>
    </lineage>
</organism>
<dbReference type="InterPro" id="IPR015712">
    <property type="entry name" value="DNA-dir_RNA_pol_su2"/>
</dbReference>
<name>A0A443SKQ8_9ACAR</name>
<dbReference type="GO" id="GO:0032549">
    <property type="term" value="F:ribonucleoside binding"/>
    <property type="evidence" value="ECO:0007669"/>
    <property type="project" value="InterPro"/>
</dbReference>
<dbReference type="OrthoDB" id="10248617at2759"/>
<gene>
    <name evidence="8" type="ORF">B4U80_12813</name>
</gene>
<dbReference type="Gene3D" id="2.40.270.10">
    <property type="entry name" value="DNA-directed RNA polymerase, subunit 2, domain 6"/>
    <property type="match status" value="1"/>
</dbReference>
<dbReference type="Gene3D" id="2.40.50.150">
    <property type="match status" value="1"/>
</dbReference>
<comment type="similarity">
    <text evidence="1">Belongs to the RNA polymerase beta chain family.</text>
</comment>
<dbReference type="Proteomes" id="UP000288716">
    <property type="component" value="Unassembled WGS sequence"/>
</dbReference>
<keyword evidence="9" id="KW-1185">Reference proteome</keyword>
<dbReference type="InterPro" id="IPR007120">
    <property type="entry name" value="DNA-dir_RNAP_su2_dom"/>
</dbReference>
<keyword evidence="4" id="KW-0808">Transferase</keyword>
<accession>A0A443SKQ8</accession>
<keyword evidence="5" id="KW-0548">Nucleotidyltransferase</keyword>
<proteinExistence type="inferred from homology"/>
<evidence type="ECO:0000256" key="4">
    <source>
        <dbReference type="ARBA" id="ARBA00022679"/>
    </source>
</evidence>
<dbReference type="GO" id="GO:0006351">
    <property type="term" value="P:DNA-templated transcription"/>
    <property type="evidence" value="ECO:0007669"/>
    <property type="project" value="InterPro"/>
</dbReference>
<evidence type="ECO:0000256" key="6">
    <source>
        <dbReference type="ARBA" id="ARBA00023163"/>
    </source>
</evidence>